<gene>
    <name evidence="1" type="ORF">KP509_25G061000</name>
</gene>
<sequence length="262" mass="30915">MRKSALIDIFAQHFDSLKWEGPKFEKGTIFRHLGYPLSINVSTKNKIEWVLRRIRCAPQWPLHIRIRIVQAFLQPYYLLLLDWNKCHLHIFECLLQNFLWNKIHNRALVLSAWKYVCQPKIRGRLGILQLDSHLMAKRVAFIMHIASSQKPLWLDIFWQLMHAYVIRDVGSWMLGSSFHMLGRQCYMGNSFAALSPYWSFLSNPPLAFSLGASARYFNNKGIDSIAKCYDSKWEILSFPAVRRRYEVGVAYRSKWVQLVFFL</sequence>
<dbReference type="AlphaFoldDB" id="A0A8T2RQS6"/>
<organism evidence="1 2">
    <name type="scientific">Ceratopteris richardii</name>
    <name type="common">Triangle waterfern</name>
    <dbReference type="NCBI Taxonomy" id="49495"/>
    <lineage>
        <taxon>Eukaryota</taxon>
        <taxon>Viridiplantae</taxon>
        <taxon>Streptophyta</taxon>
        <taxon>Embryophyta</taxon>
        <taxon>Tracheophyta</taxon>
        <taxon>Polypodiopsida</taxon>
        <taxon>Polypodiidae</taxon>
        <taxon>Polypodiales</taxon>
        <taxon>Pteridineae</taxon>
        <taxon>Pteridaceae</taxon>
        <taxon>Parkerioideae</taxon>
        <taxon>Ceratopteris</taxon>
    </lineage>
</organism>
<dbReference type="Proteomes" id="UP000825935">
    <property type="component" value="Chromosome 25"/>
</dbReference>
<name>A0A8T2RQS6_CERRI</name>
<accession>A0A8T2RQS6</accession>
<proteinExistence type="predicted"/>
<protein>
    <submittedName>
        <fullName evidence="1">Uncharacterized protein</fullName>
    </submittedName>
</protein>
<comment type="caution">
    <text evidence="1">The sequence shown here is derived from an EMBL/GenBank/DDBJ whole genome shotgun (WGS) entry which is preliminary data.</text>
</comment>
<evidence type="ECO:0000313" key="2">
    <source>
        <dbReference type="Proteomes" id="UP000825935"/>
    </source>
</evidence>
<dbReference type="EMBL" id="CM035430">
    <property type="protein sequence ID" value="KAH7298839.1"/>
    <property type="molecule type" value="Genomic_DNA"/>
</dbReference>
<keyword evidence="2" id="KW-1185">Reference proteome</keyword>
<reference evidence="1" key="1">
    <citation type="submission" date="2021-08" db="EMBL/GenBank/DDBJ databases">
        <title>WGS assembly of Ceratopteris richardii.</title>
        <authorList>
            <person name="Marchant D.B."/>
            <person name="Chen G."/>
            <person name="Jenkins J."/>
            <person name="Shu S."/>
            <person name="Leebens-Mack J."/>
            <person name="Grimwood J."/>
            <person name="Schmutz J."/>
            <person name="Soltis P."/>
            <person name="Soltis D."/>
            <person name="Chen Z.-H."/>
        </authorList>
    </citation>
    <scope>NUCLEOTIDE SEQUENCE</scope>
    <source>
        <strain evidence="1">Whitten #5841</strain>
        <tissue evidence="1">Leaf</tissue>
    </source>
</reference>
<evidence type="ECO:0000313" key="1">
    <source>
        <dbReference type="EMBL" id="KAH7298839.1"/>
    </source>
</evidence>